<feature type="chain" id="PRO_5037962212" evidence="1">
    <location>
        <begin position="30"/>
        <end position="235"/>
    </location>
</feature>
<dbReference type="Proteomes" id="UP000887574">
    <property type="component" value="Unplaced"/>
</dbReference>
<proteinExistence type="predicted"/>
<keyword evidence="3" id="KW-1185">Reference proteome</keyword>
<accession>A0A915E2P4</accession>
<feature type="signal peptide" evidence="1">
    <location>
        <begin position="1"/>
        <end position="29"/>
    </location>
</feature>
<dbReference type="WBParaSite" id="jg2606">
    <property type="protein sequence ID" value="jg2606"/>
    <property type="gene ID" value="jg2606"/>
</dbReference>
<dbReference type="InterPro" id="IPR001304">
    <property type="entry name" value="C-type_lectin-like"/>
</dbReference>
<feature type="domain" description="C-type lectin" evidence="2">
    <location>
        <begin position="43"/>
        <end position="167"/>
    </location>
</feature>
<dbReference type="InterPro" id="IPR016186">
    <property type="entry name" value="C-type_lectin-like/link_sf"/>
</dbReference>
<evidence type="ECO:0000259" key="2">
    <source>
        <dbReference type="PROSITE" id="PS50041"/>
    </source>
</evidence>
<dbReference type="CDD" id="cd00037">
    <property type="entry name" value="CLECT"/>
    <property type="match status" value="1"/>
</dbReference>
<evidence type="ECO:0000313" key="4">
    <source>
        <dbReference type="WBParaSite" id="jg2606"/>
    </source>
</evidence>
<organism evidence="3 4">
    <name type="scientific">Ditylenchus dipsaci</name>
    <dbReference type="NCBI Taxonomy" id="166011"/>
    <lineage>
        <taxon>Eukaryota</taxon>
        <taxon>Metazoa</taxon>
        <taxon>Ecdysozoa</taxon>
        <taxon>Nematoda</taxon>
        <taxon>Chromadorea</taxon>
        <taxon>Rhabditida</taxon>
        <taxon>Tylenchina</taxon>
        <taxon>Tylenchomorpha</taxon>
        <taxon>Sphaerularioidea</taxon>
        <taxon>Anguinidae</taxon>
        <taxon>Anguininae</taxon>
        <taxon>Ditylenchus</taxon>
    </lineage>
</organism>
<evidence type="ECO:0000256" key="1">
    <source>
        <dbReference type="SAM" id="SignalP"/>
    </source>
</evidence>
<dbReference type="AlphaFoldDB" id="A0A915E2P4"/>
<dbReference type="SMART" id="SM00034">
    <property type="entry name" value="CLECT"/>
    <property type="match status" value="1"/>
</dbReference>
<evidence type="ECO:0000313" key="3">
    <source>
        <dbReference type="Proteomes" id="UP000887574"/>
    </source>
</evidence>
<dbReference type="PROSITE" id="PS50041">
    <property type="entry name" value="C_TYPE_LECTIN_2"/>
    <property type="match status" value="1"/>
</dbReference>
<dbReference type="Gene3D" id="3.10.100.10">
    <property type="entry name" value="Mannose-Binding Protein A, subunit A"/>
    <property type="match status" value="1"/>
</dbReference>
<keyword evidence="1" id="KW-0732">Signal</keyword>
<protein>
    <submittedName>
        <fullName evidence="4">C-type lectin domain-containing protein</fullName>
    </submittedName>
</protein>
<sequence length="235" mass="26721">MSSALHILVTTSTFYFLLNDCCITVQTEATTDPCLNDWKYFAGSNSCFRASPTLVYYLQAQLKCVEENGQLASFSNKEEFDFLVNLINEPKKFPRNLSDSTTADFLYDEEQYGHYWGDTGRKTWEPTGGSNKDVEQCVALNTKNGRPGYTNRLEDYAESRKLGYICKRCAEQSTPTQPQLASSEQEPIAAKTQELVAVESSQPAKPILAEQKPQQPENLNFAPIPYYYNYFNRMQ</sequence>
<dbReference type="Pfam" id="PF00059">
    <property type="entry name" value="Lectin_C"/>
    <property type="match status" value="1"/>
</dbReference>
<dbReference type="SUPFAM" id="SSF56436">
    <property type="entry name" value="C-type lectin-like"/>
    <property type="match status" value="1"/>
</dbReference>
<name>A0A915E2P4_9BILA</name>
<reference evidence="4" key="1">
    <citation type="submission" date="2022-11" db="UniProtKB">
        <authorList>
            <consortium name="WormBaseParasite"/>
        </authorList>
    </citation>
    <scope>IDENTIFICATION</scope>
</reference>
<dbReference type="InterPro" id="IPR016187">
    <property type="entry name" value="CTDL_fold"/>
</dbReference>